<evidence type="ECO:0000313" key="2">
    <source>
        <dbReference type="Proteomes" id="UP000318538"/>
    </source>
</evidence>
<dbReference type="Proteomes" id="UP000318538">
    <property type="component" value="Chromosome"/>
</dbReference>
<dbReference type="AlphaFoldDB" id="A0A517NIH4"/>
<gene>
    <name evidence="1" type="ORF">K227x_53560</name>
</gene>
<name>A0A517NIH4_9BACT</name>
<dbReference type="KEGG" id="rlc:K227x_53560"/>
<evidence type="ECO:0008006" key="3">
    <source>
        <dbReference type="Google" id="ProtNLM"/>
    </source>
</evidence>
<reference evidence="1 2" key="1">
    <citation type="submission" date="2019-02" db="EMBL/GenBank/DDBJ databases">
        <title>Deep-cultivation of Planctomycetes and their phenomic and genomic characterization uncovers novel biology.</title>
        <authorList>
            <person name="Wiegand S."/>
            <person name="Jogler M."/>
            <person name="Boedeker C."/>
            <person name="Pinto D."/>
            <person name="Vollmers J."/>
            <person name="Rivas-Marin E."/>
            <person name="Kohn T."/>
            <person name="Peeters S.H."/>
            <person name="Heuer A."/>
            <person name="Rast P."/>
            <person name="Oberbeckmann S."/>
            <person name="Bunk B."/>
            <person name="Jeske O."/>
            <person name="Meyerdierks A."/>
            <person name="Storesund J.E."/>
            <person name="Kallscheuer N."/>
            <person name="Luecker S."/>
            <person name="Lage O.M."/>
            <person name="Pohl T."/>
            <person name="Merkel B.J."/>
            <person name="Hornburger P."/>
            <person name="Mueller R.-W."/>
            <person name="Bruemmer F."/>
            <person name="Labrenz M."/>
            <person name="Spormann A.M."/>
            <person name="Op den Camp H."/>
            <person name="Overmann J."/>
            <person name="Amann R."/>
            <person name="Jetten M.S.M."/>
            <person name="Mascher T."/>
            <person name="Medema M.H."/>
            <person name="Devos D.P."/>
            <person name="Kaster A.-K."/>
            <person name="Ovreas L."/>
            <person name="Rohde M."/>
            <person name="Galperin M.Y."/>
            <person name="Jogler C."/>
        </authorList>
    </citation>
    <scope>NUCLEOTIDE SEQUENCE [LARGE SCALE GENOMIC DNA]</scope>
    <source>
        <strain evidence="1 2">K22_7</strain>
    </source>
</reference>
<evidence type="ECO:0000313" key="1">
    <source>
        <dbReference type="EMBL" id="QDT06932.1"/>
    </source>
</evidence>
<proteinExistence type="predicted"/>
<sequence>MLGEAYSRDLQVLITSLPQTIRLPPSHERFFELSGPSTPYENNTRRAVRTNIRARGVLVPEHSLHAVPRNPVPSTIFTKDFSKVGFGFIADQQYYPGEVVRAILATFWLRIEITQCRRIGDLCYECGGTLVSQHAPSPDAFSFLSSRNP</sequence>
<organism evidence="1 2">
    <name type="scientific">Rubripirellula lacrimiformis</name>
    <dbReference type="NCBI Taxonomy" id="1930273"/>
    <lineage>
        <taxon>Bacteria</taxon>
        <taxon>Pseudomonadati</taxon>
        <taxon>Planctomycetota</taxon>
        <taxon>Planctomycetia</taxon>
        <taxon>Pirellulales</taxon>
        <taxon>Pirellulaceae</taxon>
        <taxon>Rubripirellula</taxon>
    </lineage>
</organism>
<keyword evidence="2" id="KW-1185">Reference proteome</keyword>
<accession>A0A517NIH4</accession>
<dbReference type="EMBL" id="CP036525">
    <property type="protein sequence ID" value="QDT06932.1"/>
    <property type="molecule type" value="Genomic_DNA"/>
</dbReference>
<protein>
    <recommendedName>
        <fullName evidence="3">PilZ domain-containing protein</fullName>
    </recommendedName>
</protein>